<reference evidence="3 4" key="1">
    <citation type="journal article" date="2007" name="Science">
        <title>Sea anemone genome reveals ancestral eumetazoan gene repertoire and genomic organization.</title>
        <authorList>
            <person name="Putnam N.H."/>
            <person name="Srivastava M."/>
            <person name="Hellsten U."/>
            <person name="Dirks B."/>
            <person name="Chapman J."/>
            <person name="Salamov A."/>
            <person name="Terry A."/>
            <person name="Shapiro H."/>
            <person name="Lindquist E."/>
            <person name="Kapitonov V.V."/>
            <person name="Jurka J."/>
            <person name="Genikhovich G."/>
            <person name="Grigoriev I.V."/>
            <person name="Lucas S.M."/>
            <person name="Steele R.E."/>
            <person name="Finnerty J.R."/>
            <person name="Technau U."/>
            <person name="Martindale M.Q."/>
            <person name="Rokhsar D.S."/>
        </authorList>
    </citation>
    <scope>NUCLEOTIDE SEQUENCE [LARGE SCALE GENOMIC DNA]</scope>
    <source>
        <strain evidence="4">CH2 X CH6</strain>
    </source>
</reference>
<proteinExistence type="predicted"/>
<dbReference type="HOGENOM" id="CLU_1909161_0_0_1"/>
<dbReference type="Proteomes" id="UP000001593">
    <property type="component" value="Unassembled WGS sequence"/>
</dbReference>
<accession>A7T4N3</accession>
<dbReference type="Pfam" id="PF14845">
    <property type="entry name" value="Glycohydro_20b2"/>
    <property type="match status" value="1"/>
</dbReference>
<dbReference type="InParanoid" id="A7T4N3"/>
<evidence type="ECO:0000313" key="3">
    <source>
        <dbReference type="EMBL" id="EDO29079.1"/>
    </source>
</evidence>
<sequence length="133" mass="15098">MAPPQMDKPSEFRIEVLCKNSDVLQAAVIRYQKLTFPDEFVPCYNPNLPKIQRLEVTVKEDYEPLKIDNNEAYTLTVTAPQSSIYAYTVWGALRGLETFSQIVHQSEDGMESGKPMLSKRIIFPINITTTNGI</sequence>
<dbReference type="InterPro" id="IPR029018">
    <property type="entry name" value="Hex-like_dom2"/>
</dbReference>
<dbReference type="PhylomeDB" id="A7T4N3"/>
<organism evidence="3 4">
    <name type="scientific">Nematostella vectensis</name>
    <name type="common">Starlet sea anemone</name>
    <dbReference type="NCBI Taxonomy" id="45351"/>
    <lineage>
        <taxon>Eukaryota</taxon>
        <taxon>Metazoa</taxon>
        <taxon>Cnidaria</taxon>
        <taxon>Anthozoa</taxon>
        <taxon>Hexacorallia</taxon>
        <taxon>Actiniaria</taxon>
        <taxon>Edwardsiidae</taxon>
        <taxon>Nematostella</taxon>
    </lineage>
</organism>
<dbReference type="SUPFAM" id="SSF55545">
    <property type="entry name" value="beta-N-acetylhexosaminidase-like domain"/>
    <property type="match status" value="1"/>
</dbReference>
<dbReference type="InterPro" id="IPR029019">
    <property type="entry name" value="HEX_eukaryotic_N"/>
</dbReference>
<dbReference type="GO" id="GO:0004563">
    <property type="term" value="F:beta-N-acetylhexosaminidase activity"/>
    <property type="evidence" value="ECO:0007669"/>
    <property type="project" value="InterPro"/>
</dbReference>
<keyword evidence="1" id="KW-0378">Hydrolase</keyword>
<dbReference type="GO" id="GO:0005975">
    <property type="term" value="P:carbohydrate metabolic process"/>
    <property type="evidence" value="ECO:0007669"/>
    <property type="project" value="InterPro"/>
</dbReference>
<evidence type="ECO:0000313" key="4">
    <source>
        <dbReference type="Proteomes" id="UP000001593"/>
    </source>
</evidence>
<dbReference type="InterPro" id="IPR025705">
    <property type="entry name" value="Beta_hexosaminidase_sua/sub"/>
</dbReference>
<gene>
    <name evidence="3" type="ORF">NEMVEDRAFT_v1g222283</name>
</gene>
<dbReference type="STRING" id="45351.A7T4N3"/>
<dbReference type="PANTHER" id="PTHR22600:SF21">
    <property type="entry name" value="BETA-HEXOSAMINIDASE A"/>
    <property type="match status" value="1"/>
</dbReference>
<protein>
    <recommendedName>
        <fullName evidence="2">Beta-hexosaminidase eukaryotic type N-terminal domain-containing protein</fullName>
    </recommendedName>
</protein>
<evidence type="ECO:0000256" key="1">
    <source>
        <dbReference type="ARBA" id="ARBA00022801"/>
    </source>
</evidence>
<dbReference type="AlphaFoldDB" id="A7T4N3"/>
<dbReference type="Gene3D" id="3.30.379.10">
    <property type="entry name" value="Chitobiase/beta-hexosaminidase domain 2-like"/>
    <property type="match status" value="1"/>
</dbReference>
<dbReference type="EMBL" id="DS470918">
    <property type="protein sequence ID" value="EDO29079.1"/>
    <property type="molecule type" value="Genomic_DNA"/>
</dbReference>
<evidence type="ECO:0000259" key="2">
    <source>
        <dbReference type="Pfam" id="PF14845"/>
    </source>
</evidence>
<name>A7T4N3_NEMVE</name>
<dbReference type="PANTHER" id="PTHR22600">
    <property type="entry name" value="BETA-HEXOSAMINIDASE"/>
    <property type="match status" value="1"/>
</dbReference>
<keyword evidence="4" id="KW-1185">Reference proteome</keyword>
<feature type="domain" description="Beta-hexosaminidase eukaryotic type N-terminal" evidence="2">
    <location>
        <begin position="21"/>
        <end position="102"/>
    </location>
</feature>